<accession>A0AA39ZAL7</accession>
<evidence type="ECO:0000313" key="2">
    <source>
        <dbReference type="Proteomes" id="UP001174997"/>
    </source>
</evidence>
<comment type="caution">
    <text evidence="1">The sequence shown here is derived from an EMBL/GenBank/DDBJ whole genome shotgun (WGS) entry which is preliminary data.</text>
</comment>
<name>A0AA39ZAL7_9PEZI</name>
<protein>
    <submittedName>
        <fullName evidence="1">Uncharacterized protein</fullName>
    </submittedName>
</protein>
<evidence type="ECO:0000313" key="1">
    <source>
        <dbReference type="EMBL" id="KAK0667400.1"/>
    </source>
</evidence>
<dbReference type="AlphaFoldDB" id="A0AA39ZAL7"/>
<dbReference type="Proteomes" id="UP001174997">
    <property type="component" value="Unassembled WGS sequence"/>
</dbReference>
<gene>
    <name evidence="1" type="ORF">QBC41DRAFT_304340</name>
</gene>
<dbReference type="EMBL" id="JAULSY010000072">
    <property type="protein sequence ID" value="KAK0667400.1"/>
    <property type="molecule type" value="Genomic_DNA"/>
</dbReference>
<reference evidence="1" key="1">
    <citation type="submission" date="2023-06" db="EMBL/GenBank/DDBJ databases">
        <title>Genome-scale phylogeny and comparative genomics of the fungal order Sordariales.</title>
        <authorList>
            <consortium name="Lawrence Berkeley National Laboratory"/>
            <person name="Hensen N."/>
            <person name="Bonometti L."/>
            <person name="Westerberg I."/>
            <person name="Brannstrom I.O."/>
            <person name="Guillou S."/>
            <person name="Cros-Aarteil S."/>
            <person name="Calhoun S."/>
            <person name="Haridas S."/>
            <person name="Kuo A."/>
            <person name="Mondo S."/>
            <person name="Pangilinan J."/>
            <person name="Riley R."/>
            <person name="Labutti K."/>
            <person name="Andreopoulos B."/>
            <person name="Lipzen A."/>
            <person name="Chen C."/>
            <person name="Yanf M."/>
            <person name="Daum C."/>
            <person name="Ng V."/>
            <person name="Clum A."/>
            <person name="Steindorff A."/>
            <person name="Ohm R."/>
            <person name="Martin F."/>
            <person name="Silar P."/>
            <person name="Natvig D."/>
            <person name="Lalanne C."/>
            <person name="Gautier V."/>
            <person name="Ament-Velasquez S.L."/>
            <person name="Kruys A."/>
            <person name="Hutchinson M.I."/>
            <person name="Powell A.J."/>
            <person name="Barry K."/>
            <person name="Miller A.N."/>
            <person name="Grigoriev I.V."/>
            <person name="Debuchy R."/>
            <person name="Gladieux P."/>
            <person name="Thoren M.H."/>
            <person name="Johannesson H."/>
        </authorList>
    </citation>
    <scope>NUCLEOTIDE SEQUENCE</scope>
    <source>
        <strain evidence="1">CBS 307.81</strain>
    </source>
</reference>
<proteinExistence type="predicted"/>
<sequence>MAARYHSDWTPGPETCIPCLGAICMNDTTDLTLKFILQSRICSRQCPRLVQEFPESLSNAEQSCGSVECKNSSSSGDCERIPLIMRGNAYELQDLISFAVAAEKEITKGLFRTMMVHLNEIQKKLIAQIISMVTALISQFLLATRDVKPICEDTGNSAIVATMTYPALVRHRRQLNVASFPFPQFYGRVDEDEVMAWKSRVELRLLPEDPGFVRWHVAKLAFREGMLRLSDQVWSLIWDNENGRIWRDFTQFFTKDRLCKDYPFVMM</sequence>
<keyword evidence="2" id="KW-1185">Reference proteome</keyword>
<organism evidence="1 2">
    <name type="scientific">Cercophora samala</name>
    <dbReference type="NCBI Taxonomy" id="330535"/>
    <lineage>
        <taxon>Eukaryota</taxon>
        <taxon>Fungi</taxon>
        <taxon>Dikarya</taxon>
        <taxon>Ascomycota</taxon>
        <taxon>Pezizomycotina</taxon>
        <taxon>Sordariomycetes</taxon>
        <taxon>Sordariomycetidae</taxon>
        <taxon>Sordariales</taxon>
        <taxon>Lasiosphaeriaceae</taxon>
        <taxon>Cercophora</taxon>
    </lineage>
</organism>